<reference evidence="3" key="3">
    <citation type="submission" date="2016-07" db="EMBL/GenBank/DDBJ databases">
        <title>genome sequences of Naegleria fowleri mitochondria.</title>
        <authorList>
            <person name="Greninger A.L."/>
            <person name="Jerome K."/>
            <person name="Dixon T."/>
        </authorList>
    </citation>
    <scope>NUCLEOTIDE SEQUENCE</scope>
    <source>
        <strain evidence="3">V419</strain>
    </source>
</reference>
<evidence type="ECO:0000313" key="1">
    <source>
        <dbReference type="EMBL" id="AFP72323.1"/>
    </source>
</evidence>
<sequence>MDFPLISFFYKSLNYYKQLRLYFILNNYFKLHNILFTNLYIRLYRKRLLRIEDKNIRFFSNRLKRKNDKSLVVRYFMYNIYLFLRFESKNKIWNKRKKKYIYINKFKDCGNQYNFDPFYPMTTYLLSEFNLQRTNRLNFDVTKKKIVNLSFFDKRLGVVNFKFFNSYIFSLILSVYKKTNKKEFLYALRHNNLFFYNFLLFIKKRIQLFRYLLLELKKKLQCFFFIFNTFDLNMENDIFFNYIRYKNPLLISEYERIVKNVKLEREKYVNYYGLYSKYKNFYKLLLDFLKKPNRNCISSNFKVTKSSHRLHVNRYERLLKKIGGKYERLFRRFFILKNKSFYADENKELIYISILKYLSIFKSLFRFDYLNKYNNSKAVIYIKSTITNVFLYFIYNNKLLFKRTCGELEDVKKKERRFWRNIYPLVETLLPFISKMKSLYKFPYVSLYINGTSSLCSPLITRMRKYNKKYRRLVRFLFNELEFFNEKTLELKERFKGAYILYPIYRIKFFAICDGFNRLSKVFFAINKVKDLTSWPYNGCFNKKRKRKKKKKKNVR</sequence>
<keyword evidence="1" id="KW-0689">Ribosomal protein</keyword>
<accession>M4H671</accession>
<dbReference type="GeneID" id="15332089"/>
<dbReference type="RefSeq" id="YP_007890050.1">
    <property type="nucleotide sequence ID" value="NC_021104.1"/>
</dbReference>
<reference evidence="2" key="2">
    <citation type="submission" date="2016-07" db="EMBL/GenBank/DDBJ databases">
        <title>genome sequence of Naegleria fowleri mitochondria.</title>
        <authorList>
            <person name="Greninger A.L."/>
            <person name="Jerome K."/>
            <person name="Dixon T."/>
        </authorList>
    </citation>
    <scope>NUCLEOTIDE SEQUENCE</scope>
    <source>
        <strain evidence="2">V511</strain>
    </source>
</reference>
<keyword evidence="1" id="KW-0496">Mitochondrion</keyword>
<evidence type="ECO:0000313" key="3">
    <source>
        <dbReference type="EMBL" id="AOS85651.1"/>
    </source>
</evidence>
<organism evidence="1">
    <name type="scientific">Naegleria fowleri</name>
    <name type="common">Brain eating amoeba</name>
    <dbReference type="NCBI Taxonomy" id="5763"/>
    <lineage>
        <taxon>Eukaryota</taxon>
        <taxon>Discoba</taxon>
        <taxon>Heterolobosea</taxon>
        <taxon>Tetramitia</taxon>
        <taxon>Eutetramitia</taxon>
        <taxon>Vahlkampfiidae</taxon>
        <taxon>Naegleria</taxon>
    </lineage>
</organism>
<dbReference type="EMBL" id="JX174181">
    <property type="protein sequence ID" value="AFP72323.1"/>
    <property type="molecule type" value="Genomic_DNA"/>
</dbReference>
<dbReference type="EMBL" id="KX580903">
    <property type="protein sequence ID" value="AOS85651.1"/>
    <property type="molecule type" value="Genomic_DNA"/>
</dbReference>
<evidence type="ECO:0000313" key="2">
    <source>
        <dbReference type="EMBL" id="AOS85605.1"/>
    </source>
</evidence>
<gene>
    <name evidence="1" type="primary">rps11</name>
</gene>
<geneLocation type="mitochondrion" evidence="1"/>
<dbReference type="GO" id="GO:0005840">
    <property type="term" value="C:ribosome"/>
    <property type="evidence" value="ECO:0007669"/>
    <property type="project" value="UniProtKB-KW"/>
</dbReference>
<reference evidence="1" key="1">
    <citation type="journal article" date="2013" name="J. Eukaryot. Microbiol.">
        <title>The Mitochondrial Genome and a 60-kb Nuclear DNA Segment from Naegleria fowleri, the Causative Agent of Primary Amoebic Meningoencephalitis.</title>
        <authorList>
            <person name="Herman E.K."/>
            <person name="Greninger A.L."/>
            <person name="Visvesvara G.S."/>
            <person name="Marciano-Cabral F."/>
            <person name="Dacks J.B."/>
            <person name="Chiu C.Y."/>
        </authorList>
    </citation>
    <scope>NUCLEOTIDE SEQUENCE</scope>
</reference>
<proteinExistence type="predicted"/>
<dbReference type="EMBL" id="KX580902">
    <property type="protein sequence ID" value="AOS85605.1"/>
    <property type="molecule type" value="Genomic_DNA"/>
</dbReference>
<name>M4H671_NAEFO</name>
<protein>
    <submittedName>
        <fullName evidence="1">Ribosomal protein S11</fullName>
    </submittedName>
</protein>
<keyword evidence="1" id="KW-0687">Ribonucleoprotein</keyword>
<dbReference type="AlphaFoldDB" id="M4H671"/>